<comment type="caution">
    <text evidence="1">The sequence shown here is derived from an EMBL/GenBank/DDBJ whole genome shotgun (WGS) entry which is preliminary data.</text>
</comment>
<reference evidence="1 2" key="1">
    <citation type="submission" date="2020-03" db="EMBL/GenBank/DDBJ databases">
        <title>Above-ground endophytic microbial communities from plants in different locations in the United States.</title>
        <authorList>
            <person name="Frank C."/>
        </authorList>
    </citation>
    <scope>NUCLEOTIDE SEQUENCE [LARGE SCALE GENOMIC DNA]</scope>
    <source>
        <strain evidence="1 2">WW7</strain>
    </source>
</reference>
<accession>A0ABX0T606</accession>
<evidence type="ECO:0000313" key="2">
    <source>
        <dbReference type="Proteomes" id="UP001318300"/>
    </source>
</evidence>
<evidence type="ECO:0000313" key="1">
    <source>
        <dbReference type="EMBL" id="NII40920.1"/>
    </source>
</evidence>
<evidence type="ECO:0008006" key="3">
    <source>
        <dbReference type="Google" id="ProtNLM"/>
    </source>
</evidence>
<dbReference type="RefSeq" id="WP_166779985.1">
    <property type="nucleotide sequence ID" value="NZ_JAAOYO010000002.1"/>
</dbReference>
<proteinExistence type="predicted"/>
<organism evidence="1 2">
    <name type="scientific">Curtobacterium salicis</name>
    <dbReference type="NCBI Taxonomy" id="1779862"/>
    <lineage>
        <taxon>Bacteria</taxon>
        <taxon>Bacillati</taxon>
        <taxon>Actinomycetota</taxon>
        <taxon>Actinomycetes</taxon>
        <taxon>Micrococcales</taxon>
        <taxon>Microbacteriaceae</taxon>
        <taxon>Curtobacterium</taxon>
    </lineage>
</organism>
<protein>
    <recommendedName>
        <fullName evidence="3">Pilus assembly protein CpaE</fullName>
    </recommendedName>
</protein>
<sequence length="140" mass="15161">MISVELARSLRDAGLRWHPDTGDRFVIDKPGVEEDVYTVSEMTVERHDHPTGTVLGFNGTTEWALDSVTAEESLWLPREDQLRELLGPAFVGLTRTTSAAGDVVHTVTARIDDVERSFAAADAAMAYGAALAAYITAALD</sequence>
<name>A0ABX0T606_9MICO</name>
<keyword evidence="2" id="KW-1185">Reference proteome</keyword>
<dbReference type="Proteomes" id="UP001318300">
    <property type="component" value="Unassembled WGS sequence"/>
</dbReference>
<gene>
    <name evidence="1" type="ORF">E9228_001556</name>
</gene>
<dbReference type="EMBL" id="JAAOYO010000002">
    <property type="protein sequence ID" value="NII40920.1"/>
    <property type="molecule type" value="Genomic_DNA"/>
</dbReference>